<dbReference type="EMBL" id="MU005986">
    <property type="protein sequence ID" value="KAF2859966.1"/>
    <property type="molecule type" value="Genomic_DNA"/>
</dbReference>
<evidence type="ECO:0000313" key="2">
    <source>
        <dbReference type="Proteomes" id="UP000799421"/>
    </source>
</evidence>
<protein>
    <submittedName>
        <fullName evidence="1">Uncharacterized protein</fullName>
    </submittedName>
</protein>
<proteinExistence type="predicted"/>
<keyword evidence="2" id="KW-1185">Reference proteome</keyword>
<reference evidence="1" key="1">
    <citation type="journal article" date="2020" name="Stud. Mycol.">
        <title>101 Dothideomycetes genomes: a test case for predicting lifestyles and emergence of pathogens.</title>
        <authorList>
            <person name="Haridas S."/>
            <person name="Albert R."/>
            <person name="Binder M."/>
            <person name="Bloem J."/>
            <person name="Labutti K."/>
            <person name="Salamov A."/>
            <person name="Andreopoulos B."/>
            <person name="Baker S."/>
            <person name="Barry K."/>
            <person name="Bills G."/>
            <person name="Bluhm B."/>
            <person name="Cannon C."/>
            <person name="Castanera R."/>
            <person name="Culley D."/>
            <person name="Daum C."/>
            <person name="Ezra D."/>
            <person name="Gonzalez J."/>
            <person name="Henrissat B."/>
            <person name="Kuo A."/>
            <person name="Liang C."/>
            <person name="Lipzen A."/>
            <person name="Lutzoni F."/>
            <person name="Magnuson J."/>
            <person name="Mondo S."/>
            <person name="Nolan M."/>
            <person name="Ohm R."/>
            <person name="Pangilinan J."/>
            <person name="Park H.-J."/>
            <person name="Ramirez L."/>
            <person name="Alfaro M."/>
            <person name="Sun H."/>
            <person name="Tritt A."/>
            <person name="Yoshinaga Y."/>
            <person name="Zwiers L.-H."/>
            <person name="Turgeon B."/>
            <person name="Goodwin S."/>
            <person name="Spatafora J."/>
            <person name="Crous P."/>
            <person name="Grigoriev I."/>
        </authorList>
    </citation>
    <scope>NUCLEOTIDE SEQUENCE</scope>
    <source>
        <strain evidence="1">CBS 480.64</strain>
    </source>
</reference>
<organism evidence="1 2">
    <name type="scientific">Piedraia hortae CBS 480.64</name>
    <dbReference type="NCBI Taxonomy" id="1314780"/>
    <lineage>
        <taxon>Eukaryota</taxon>
        <taxon>Fungi</taxon>
        <taxon>Dikarya</taxon>
        <taxon>Ascomycota</taxon>
        <taxon>Pezizomycotina</taxon>
        <taxon>Dothideomycetes</taxon>
        <taxon>Dothideomycetidae</taxon>
        <taxon>Capnodiales</taxon>
        <taxon>Piedraiaceae</taxon>
        <taxon>Piedraia</taxon>
    </lineage>
</organism>
<accession>A0A6A7BX72</accession>
<dbReference type="AlphaFoldDB" id="A0A6A7BX72"/>
<feature type="non-terminal residue" evidence="1">
    <location>
        <position position="52"/>
    </location>
</feature>
<evidence type="ECO:0000313" key="1">
    <source>
        <dbReference type="EMBL" id="KAF2859966.1"/>
    </source>
</evidence>
<name>A0A6A7BX72_9PEZI</name>
<sequence>MSDPRCYGPRACWWFHLHFPHSRTDTWAHVLALSGDVTTKSVHFCGAYIESM</sequence>
<dbReference type="Proteomes" id="UP000799421">
    <property type="component" value="Unassembled WGS sequence"/>
</dbReference>
<gene>
    <name evidence="1" type="ORF">K470DRAFT_258308</name>
</gene>